<dbReference type="InterPro" id="IPR017475">
    <property type="entry name" value="EPS_sugar_tfrase"/>
</dbReference>
<dbReference type="AlphaFoldDB" id="A0A5M6CVN1"/>
<evidence type="ECO:0000256" key="5">
    <source>
        <dbReference type="ARBA" id="ARBA00022679"/>
    </source>
</evidence>
<keyword evidence="8 9" id="KW-0472">Membrane</keyword>
<sequence length="534" mass="59095">MSSDLQTRPLPVGVVSADAIEQLDPFVPAGPPIGVALEALESPSVPHRIREEADGPVTRAVPGSNHFQLFLTSMPLVLADVAMLLGSLLVAASVTSLSLGTILAPTLDNQMVAIVAGYLLFGVLHGLFPGTGTSPVVELRQCVLAVWASFCLMIALNLALGVLSAGECSIGVIGVMLSTFTVPLFRMVLRKSLAKTSWWGERALIIGAGPQGRALFRFYDRAKERGLRPIGLVDSDTSAEHSEHLDTGGLPYLGSINELDRLNRRYRIRWAIVAPGGCRKLDMGQVMANASKIPNLLILPSQYLLPSLWATTRECAGVMGVHLRDHLQNPIALASKRLIDIVLSLTALICLSPVLLLIIAWVKWKSPGPAFYGHTRIGRGGKMFKAWKFRSMVADADRVLEEYLEQDVEMRRQWIEDQKLKNDPRIIPGVGHILRKSSLDELPQLWNVLCGDMSLVGPRPIVNSEIERYREMYPLYLRVRPGITGLWQVSGRNDTSYEQRVRLDSYYVCNWSVWLDAYLVLRTVRTILMREGAY</sequence>
<feature type="transmembrane region" description="Helical" evidence="9">
    <location>
        <begin position="76"/>
        <end position="99"/>
    </location>
</feature>
<proteinExistence type="inferred from homology"/>
<comment type="subcellular location">
    <subcellularLocation>
        <location evidence="2">Cell membrane</location>
    </subcellularLocation>
    <subcellularLocation>
        <location evidence="1">Membrane</location>
        <topology evidence="1">Multi-pass membrane protein</topology>
    </subcellularLocation>
</comment>
<dbReference type="Proteomes" id="UP000324479">
    <property type="component" value="Unassembled WGS sequence"/>
</dbReference>
<evidence type="ECO:0000256" key="1">
    <source>
        <dbReference type="ARBA" id="ARBA00004141"/>
    </source>
</evidence>
<evidence type="ECO:0000259" key="10">
    <source>
        <dbReference type="Pfam" id="PF02397"/>
    </source>
</evidence>
<feature type="transmembrane region" description="Helical" evidence="9">
    <location>
        <begin position="111"/>
        <end position="130"/>
    </location>
</feature>
<dbReference type="NCBIfam" id="TIGR03025">
    <property type="entry name" value="EPS_sugtrans"/>
    <property type="match status" value="1"/>
</dbReference>
<comment type="similarity">
    <text evidence="3">Belongs to the bacterial sugar transferase family.</text>
</comment>
<evidence type="ECO:0000256" key="8">
    <source>
        <dbReference type="ARBA" id="ARBA00023136"/>
    </source>
</evidence>
<dbReference type="RefSeq" id="WP_150079293.1">
    <property type="nucleotide sequence ID" value="NZ_VWOX01000020.1"/>
</dbReference>
<name>A0A5M6CVN1_9BACT</name>
<feature type="transmembrane region" description="Helical" evidence="9">
    <location>
        <begin position="169"/>
        <end position="189"/>
    </location>
</feature>
<dbReference type="EMBL" id="VWOX01000020">
    <property type="protein sequence ID" value="KAA5539294.1"/>
    <property type="molecule type" value="Genomic_DNA"/>
</dbReference>
<feature type="domain" description="Bacterial sugar transferase" evidence="10">
    <location>
        <begin position="336"/>
        <end position="528"/>
    </location>
</feature>
<organism evidence="11 12">
    <name type="scientific">Roseiconus nitratireducens</name>
    <dbReference type="NCBI Taxonomy" id="2605748"/>
    <lineage>
        <taxon>Bacteria</taxon>
        <taxon>Pseudomonadati</taxon>
        <taxon>Planctomycetota</taxon>
        <taxon>Planctomycetia</taxon>
        <taxon>Pirellulales</taxon>
        <taxon>Pirellulaceae</taxon>
        <taxon>Roseiconus</taxon>
    </lineage>
</organism>
<evidence type="ECO:0000256" key="3">
    <source>
        <dbReference type="ARBA" id="ARBA00006464"/>
    </source>
</evidence>
<accession>A0A5M6CVN1</accession>
<feature type="transmembrane region" description="Helical" evidence="9">
    <location>
        <begin position="142"/>
        <end position="163"/>
    </location>
</feature>
<dbReference type="GO" id="GO:0016780">
    <property type="term" value="F:phosphotransferase activity, for other substituted phosphate groups"/>
    <property type="evidence" value="ECO:0007669"/>
    <property type="project" value="TreeGrafter"/>
</dbReference>
<dbReference type="Pfam" id="PF02397">
    <property type="entry name" value="Bac_transf"/>
    <property type="match status" value="1"/>
</dbReference>
<protein>
    <submittedName>
        <fullName evidence="11">Undecaprenyl-phosphate galactose phosphotransferase WbaP</fullName>
    </submittedName>
</protein>
<evidence type="ECO:0000256" key="6">
    <source>
        <dbReference type="ARBA" id="ARBA00022692"/>
    </source>
</evidence>
<reference evidence="11 12" key="1">
    <citation type="submission" date="2019-08" db="EMBL/GenBank/DDBJ databases">
        <authorList>
            <person name="Dhanesh K."/>
            <person name="Kumar G."/>
            <person name="Sasikala C."/>
            <person name="Venkata Ramana C."/>
        </authorList>
    </citation>
    <scope>NUCLEOTIDE SEQUENCE [LARGE SCALE GENOMIC DNA]</scope>
    <source>
        <strain evidence="11 12">JC645</strain>
    </source>
</reference>
<dbReference type="GO" id="GO:0000271">
    <property type="term" value="P:polysaccharide biosynthetic process"/>
    <property type="evidence" value="ECO:0007669"/>
    <property type="project" value="InterPro"/>
</dbReference>
<evidence type="ECO:0000256" key="4">
    <source>
        <dbReference type="ARBA" id="ARBA00022475"/>
    </source>
</evidence>
<evidence type="ECO:0000313" key="11">
    <source>
        <dbReference type="EMBL" id="KAA5539294.1"/>
    </source>
</evidence>
<dbReference type="InterPro" id="IPR017472">
    <property type="entry name" value="Undecaprenyl-P_galact_Ptfrase"/>
</dbReference>
<keyword evidence="6 9" id="KW-0812">Transmembrane</keyword>
<evidence type="ECO:0000256" key="2">
    <source>
        <dbReference type="ARBA" id="ARBA00004236"/>
    </source>
</evidence>
<dbReference type="PANTHER" id="PTHR30576:SF4">
    <property type="entry name" value="UNDECAPRENYL-PHOSPHATE GALACTOSE PHOSPHOTRANSFERASE"/>
    <property type="match status" value="1"/>
</dbReference>
<keyword evidence="5 11" id="KW-0808">Transferase</keyword>
<evidence type="ECO:0000256" key="9">
    <source>
        <dbReference type="SAM" id="Phobius"/>
    </source>
</evidence>
<dbReference type="InterPro" id="IPR003362">
    <property type="entry name" value="Bact_transf"/>
</dbReference>
<evidence type="ECO:0000313" key="12">
    <source>
        <dbReference type="Proteomes" id="UP000324479"/>
    </source>
</evidence>
<keyword evidence="12" id="KW-1185">Reference proteome</keyword>
<keyword evidence="7 9" id="KW-1133">Transmembrane helix</keyword>
<gene>
    <name evidence="11" type="primary">wbaP</name>
    <name evidence="11" type="ORF">FYK55_24595</name>
</gene>
<dbReference type="GO" id="GO:0005886">
    <property type="term" value="C:plasma membrane"/>
    <property type="evidence" value="ECO:0007669"/>
    <property type="project" value="UniProtKB-SubCell"/>
</dbReference>
<dbReference type="NCBIfam" id="TIGR03022">
    <property type="entry name" value="WbaP_sugtrans"/>
    <property type="match status" value="1"/>
</dbReference>
<dbReference type="Gene3D" id="3.40.50.720">
    <property type="entry name" value="NAD(P)-binding Rossmann-like Domain"/>
    <property type="match status" value="1"/>
</dbReference>
<comment type="caution">
    <text evidence="11">The sequence shown here is derived from an EMBL/GenBank/DDBJ whole genome shotgun (WGS) entry which is preliminary data.</text>
</comment>
<evidence type="ECO:0000256" key="7">
    <source>
        <dbReference type="ARBA" id="ARBA00022989"/>
    </source>
</evidence>
<feature type="transmembrane region" description="Helical" evidence="9">
    <location>
        <begin position="338"/>
        <end position="362"/>
    </location>
</feature>
<dbReference type="PANTHER" id="PTHR30576">
    <property type="entry name" value="COLANIC BIOSYNTHESIS UDP-GLUCOSE LIPID CARRIER TRANSFERASE"/>
    <property type="match status" value="1"/>
</dbReference>
<keyword evidence="4" id="KW-1003">Cell membrane</keyword>